<dbReference type="AlphaFoldDB" id="A0A9P5YUW9"/>
<dbReference type="EMBL" id="MU155344">
    <property type="protein sequence ID" value="KAF9475170.1"/>
    <property type="molecule type" value="Genomic_DNA"/>
</dbReference>
<proteinExistence type="predicted"/>
<comment type="caution">
    <text evidence="2">The sequence shown here is derived from an EMBL/GenBank/DDBJ whole genome shotgun (WGS) entry which is preliminary data.</text>
</comment>
<keyword evidence="3" id="KW-1185">Reference proteome</keyword>
<gene>
    <name evidence="2" type="ORF">BDN70DRAFT_271273</name>
</gene>
<reference evidence="2" key="1">
    <citation type="submission" date="2020-11" db="EMBL/GenBank/DDBJ databases">
        <authorList>
            <consortium name="DOE Joint Genome Institute"/>
            <person name="Ahrendt S."/>
            <person name="Riley R."/>
            <person name="Andreopoulos W."/>
            <person name="Labutti K."/>
            <person name="Pangilinan J."/>
            <person name="Ruiz-Duenas F.J."/>
            <person name="Barrasa J.M."/>
            <person name="Sanchez-Garcia M."/>
            <person name="Camarero S."/>
            <person name="Miyauchi S."/>
            <person name="Serrano A."/>
            <person name="Linde D."/>
            <person name="Babiker R."/>
            <person name="Drula E."/>
            <person name="Ayuso-Fernandez I."/>
            <person name="Pacheco R."/>
            <person name="Padilla G."/>
            <person name="Ferreira P."/>
            <person name="Barriuso J."/>
            <person name="Kellner H."/>
            <person name="Castanera R."/>
            <person name="Alfaro M."/>
            <person name="Ramirez L."/>
            <person name="Pisabarro A.G."/>
            <person name="Kuo A."/>
            <person name="Tritt A."/>
            <person name="Lipzen A."/>
            <person name="He G."/>
            <person name="Yan M."/>
            <person name="Ng V."/>
            <person name="Cullen D."/>
            <person name="Martin F."/>
            <person name="Rosso M.-N."/>
            <person name="Henrissat B."/>
            <person name="Hibbett D."/>
            <person name="Martinez A.T."/>
            <person name="Grigoriev I.V."/>
        </authorList>
    </citation>
    <scope>NUCLEOTIDE SEQUENCE</scope>
    <source>
        <strain evidence="2">CIRM-BRFM 674</strain>
    </source>
</reference>
<protein>
    <submittedName>
        <fullName evidence="2">Uncharacterized protein</fullName>
    </submittedName>
</protein>
<dbReference type="Proteomes" id="UP000807469">
    <property type="component" value="Unassembled WGS sequence"/>
</dbReference>
<feature type="transmembrane region" description="Helical" evidence="1">
    <location>
        <begin position="103"/>
        <end position="121"/>
    </location>
</feature>
<evidence type="ECO:0000313" key="3">
    <source>
        <dbReference type="Proteomes" id="UP000807469"/>
    </source>
</evidence>
<organism evidence="2 3">
    <name type="scientific">Pholiota conissans</name>
    <dbReference type="NCBI Taxonomy" id="109636"/>
    <lineage>
        <taxon>Eukaryota</taxon>
        <taxon>Fungi</taxon>
        <taxon>Dikarya</taxon>
        <taxon>Basidiomycota</taxon>
        <taxon>Agaricomycotina</taxon>
        <taxon>Agaricomycetes</taxon>
        <taxon>Agaricomycetidae</taxon>
        <taxon>Agaricales</taxon>
        <taxon>Agaricineae</taxon>
        <taxon>Strophariaceae</taxon>
        <taxon>Pholiota</taxon>
    </lineage>
</organism>
<sequence length="123" mass="14426">MEWLGRSLATSVYQRIRCRYRYRRSASSSTLSAQRLPIHALYLYQLSSSSSLPTYPGQLIRRWYAPLQSLRRCAGEGIRHPCRRLSYVPFLCLVIKTDRCSEVSIYISIFLIFIYLLFYLGTD</sequence>
<accession>A0A9P5YUW9</accession>
<keyword evidence="1" id="KW-1133">Transmembrane helix</keyword>
<keyword evidence="1" id="KW-0472">Membrane</keyword>
<name>A0A9P5YUW9_9AGAR</name>
<keyword evidence="1" id="KW-0812">Transmembrane</keyword>
<evidence type="ECO:0000256" key="1">
    <source>
        <dbReference type="SAM" id="Phobius"/>
    </source>
</evidence>
<evidence type="ECO:0000313" key="2">
    <source>
        <dbReference type="EMBL" id="KAF9475170.1"/>
    </source>
</evidence>